<dbReference type="EMBL" id="CP054621">
    <property type="protein sequence ID" value="QKS54337.1"/>
    <property type="molecule type" value="Genomic_DNA"/>
</dbReference>
<gene>
    <name evidence="1" type="ORF">HUE56_28195</name>
</gene>
<keyword evidence="1" id="KW-0614">Plasmid</keyword>
<name>A0A6N1AVI5_9PROT</name>
<accession>A0A6N1AVI5</accession>
<reference evidence="1 2" key="1">
    <citation type="submission" date="2020-06" db="EMBL/GenBank/DDBJ databases">
        <title>Complete genome of Azosprillum oryzae KACC14407.</title>
        <authorList>
            <person name="Kim M."/>
            <person name="Park Y.-J."/>
            <person name="Shin J.-H."/>
        </authorList>
    </citation>
    <scope>NUCLEOTIDE SEQUENCE [LARGE SCALE GENOMIC DNA]</scope>
    <source>
        <strain evidence="1 2">KACC 14407</strain>
        <plasmid evidence="1 2">unnamed6</plasmid>
    </source>
</reference>
<dbReference type="KEGG" id="aoz:HUE56_28195"/>
<dbReference type="Proteomes" id="UP000509702">
    <property type="component" value="Plasmid unnamed6"/>
</dbReference>
<evidence type="ECO:0000313" key="1">
    <source>
        <dbReference type="EMBL" id="QKS54337.1"/>
    </source>
</evidence>
<dbReference type="AlphaFoldDB" id="A0A6N1AVI5"/>
<dbReference type="RefSeq" id="WP_149201508.1">
    <property type="nucleotide sequence ID" value="NZ_BSOV01000011.1"/>
</dbReference>
<geneLocation type="plasmid" evidence="1 2">
    <name>unnamed6</name>
</geneLocation>
<organism evidence="1 2">
    <name type="scientific">Azospirillum oryzae</name>
    <dbReference type="NCBI Taxonomy" id="286727"/>
    <lineage>
        <taxon>Bacteria</taxon>
        <taxon>Pseudomonadati</taxon>
        <taxon>Pseudomonadota</taxon>
        <taxon>Alphaproteobacteria</taxon>
        <taxon>Rhodospirillales</taxon>
        <taxon>Azospirillaceae</taxon>
        <taxon>Azospirillum</taxon>
    </lineage>
</organism>
<keyword evidence="2" id="KW-1185">Reference proteome</keyword>
<proteinExistence type="predicted"/>
<evidence type="ECO:0000313" key="2">
    <source>
        <dbReference type="Proteomes" id="UP000509702"/>
    </source>
</evidence>
<dbReference type="OrthoDB" id="7025931at2"/>
<protein>
    <submittedName>
        <fullName evidence="1">Uncharacterized protein</fullName>
    </submittedName>
</protein>
<sequence length="308" mass="32944">MSVMQYVMAVPAKLQAGVESGLYHVSSGVVRNQQNQIVGHMEMSGVAQQAIGLANPAVMVGLQAVNTAIMVAGFTMLASKLSAVSQQCEAILEQSAKTDHKVDWLRDAGIAAIQSKMLAGLEGAQSAHKLAQSVLPYDTMINEGALFFRRVMKDALSRGDALHDTDMFITLVLQHAIASIARARSQWLLLGPEEGLDAMDAGIKAHNDMVAALQKPFRDPFTADSPTLSMGPEQRKALKTLIPVLKQIAQSFNQRRVELETYVTFGLMGPPSVEIVRQFERTPGACLLIEEVETVGVSAGGMAGATAG</sequence>